<accession>A0A0F9HK53</accession>
<dbReference type="Pfam" id="PF13511">
    <property type="entry name" value="DUF4124"/>
    <property type="match status" value="1"/>
</dbReference>
<proteinExistence type="predicted"/>
<dbReference type="AlphaFoldDB" id="A0A0F9HK53"/>
<name>A0A0F9HK53_9ZZZZ</name>
<organism evidence="2">
    <name type="scientific">marine sediment metagenome</name>
    <dbReference type="NCBI Taxonomy" id="412755"/>
    <lineage>
        <taxon>unclassified sequences</taxon>
        <taxon>metagenomes</taxon>
        <taxon>ecological metagenomes</taxon>
    </lineage>
</organism>
<gene>
    <name evidence="2" type="ORF">LCGC14_1988520</name>
</gene>
<dbReference type="EMBL" id="LAZR01022378">
    <property type="protein sequence ID" value="KKL82060.1"/>
    <property type="molecule type" value="Genomic_DNA"/>
</dbReference>
<comment type="caution">
    <text evidence="2">The sequence shown here is derived from an EMBL/GenBank/DDBJ whole genome shotgun (WGS) entry which is preliminary data.</text>
</comment>
<sequence length="110" mass="12810">MAKKIFIVILILLGSAAAYVCYDWYKKTYDADPESSITYYSWYDRQGVQHFTDTIPPEGAKRVKKLKGYKYIAPPFVVSIKATTLRFYHRLKSTASKIFTSKTKKKIKKR</sequence>
<evidence type="ECO:0000313" key="2">
    <source>
        <dbReference type="EMBL" id="KKL82060.1"/>
    </source>
</evidence>
<evidence type="ECO:0000259" key="1">
    <source>
        <dbReference type="Pfam" id="PF13511"/>
    </source>
</evidence>
<reference evidence="2" key="1">
    <citation type="journal article" date="2015" name="Nature">
        <title>Complex archaea that bridge the gap between prokaryotes and eukaryotes.</title>
        <authorList>
            <person name="Spang A."/>
            <person name="Saw J.H."/>
            <person name="Jorgensen S.L."/>
            <person name="Zaremba-Niedzwiedzka K."/>
            <person name="Martijn J."/>
            <person name="Lind A.E."/>
            <person name="van Eijk R."/>
            <person name="Schleper C."/>
            <person name="Guy L."/>
            <person name="Ettema T.J."/>
        </authorList>
    </citation>
    <scope>NUCLEOTIDE SEQUENCE</scope>
</reference>
<protein>
    <recommendedName>
        <fullName evidence="1">DUF4124 domain-containing protein</fullName>
    </recommendedName>
</protein>
<feature type="domain" description="DUF4124" evidence="1">
    <location>
        <begin position="38"/>
        <end position="63"/>
    </location>
</feature>
<dbReference type="InterPro" id="IPR025392">
    <property type="entry name" value="DUF4124"/>
</dbReference>